<dbReference type="InterPro" id="IPR005494">
    <property type="entry name" value="GSPS_pre-ATP-grasp-like_dom"/>
</dbReference>
<protein>
    <submittedName>
        <fullName evidence="7">Glutathionylspermidine synthase family protein</fullName>
    </submittedName>
</protein>
<keyword evidence="8" id="KW-1185">Reference proteome</keyword>
<gene>
    <name evidence="7" type="ORF">NBRC116591_00690</name>
</gene>
<keyword evidence="1" id="KW-0436">Ligase</keyword>
<dbReference type="Pfam" id="PF03738">
    <property type="entry name" value="GSP_synth"/>
    <property type="match status" value="1"/>
</dbReference>
<evidence type="ECO:0000256" key="1">
    <source>
        <dbReference type="ARBA" id="ARBA00022598"/>
    </source>
</evidence>
<keyword evidence="4" id="KW-0067">ATP-binding</keyword>
<feature type="domain" description="Glutathionylspermidine synthase pre-ATP-grasp-like" evidence="6">
    <location>
        <begin position="12"/>
        <end position="396"/>
    </location>
</feature>
<organism evidence="7 8">
    <name type="scientific">Sessilibacter corallicola</name>
    <dbReference type="NCBI Taxonomy" id="2904075"/>
    <lineage>
        <taxon>Bacteria</taxon>
        <taxon>Pseudomonadati</taxon>
        <taxon>Pseudomonadota</taxon>
        <taxon>Gammaproteobacteria</taxon>
        <taxon>Cellvibrionales</taxon>
        <taxon>Cellvibrionaceae</taxon>
        <taxon>Sessilibacter</taxon>
    </lineage>
</organism>
<evidence type="ECO:0000259" key="6">
    <source>
        <dbReference type="Pfam" id="PF03738"/>
    </source>
</evidence>
<keyword evidence="3" id="KW-0547">Nucleotide-binding</keyword>
<keyword evidence="2" id="KW-0479">Metal-binding</keyword>
<evidence type="ECO:0000256" key="5">
    <source>
        <dbReference type="ARBA" id="ARBA00022842"/>
    </source>
</evidence>
<evidence type="ECO:0000313" key="8">
    <source>
        <dbReference type="Proteomes" id="UP001465153"/>
    </source>
</evidence>
<comment type="caution">
    <text evidence="7">The sequence shown here is derived from an EMBL/GenBank/DDBJ whole genome shotgun (WGS) entry which is preliminary data.</text>
</comment>
<keyword evidence="5" id="KW-0460">Magnesium</keyword>
<evidence type="ECO:0000256" key="2">
    <source>
        <dbReference type="ARBA" id="ARBA00022723"/>
    </source>
</evidence>
<dbReference type="InterPro" id="IPR016185">
    <property type="entry name" value="PreATP-grasp_dom_sf"/>
</dbReference>
<dbReference type="SUPFAM" id="SSF52440">
    <property type="entry name" value="PreATP-grasp domain"/>
    <property type="match status" value="1"/>
</dbReference>
<accession>A0ABQ0A3N5</accession>
<evidence type="ECO:0000256" key="4">
    <source>
        <dbReference type="ARBA" id="ARBA00022840"/>
    </source>
</evidence>
<reference evidence="7 8" key="1">
    <citation type="submission" date="2024-04" db="EMBL/GenBank/DDBJ databases">
        <title>Draft genome sequence of Sessilibacter corallicola NBRC 116591.</title>
        <authorList>
            <person name="Miyakawa T."/>
            <person name="Kusuya Y."/>
            <person name="Miura T."/>
        </authorList>
    </citation>
    <scope>NUCLEOTIDE SEQUENCE [LARGE SCALE GENOMIC DNA]</scope>
    <source>
        <strain evidence="7 8">KU-00831-HH</strain>
    </source>
</reference>
<evidence type="ECO:0000313" key="7">
    <source>
        <dbReference type="EMBL" id="GAA6166259.1"/>
    </source>
</evidence>
<dbReference type="EMBL" id="BAABWN010000001">
    <property type="protein sequence ID" value="GAA6166259.1"/>
    <property type="molecule type" value="Genomic_DNA"/>
</dbReference>
<proteinExistence type="predicted"/>
<dbReference type="Gene3D" id="3.30.1490.330">
    <property type="match status" value="1"/>
</dbReference>
<sequence length="398" mass="46851">MRRVVTNERPDWQERAREFGFKFHTMYGEAYWDESAYYEFSLRQIEDHIEDPTEELHQMCLDVVDKVVNDEELFAKFQIPEQHWDFIRRSWLNKEPSLYSRLDLAYDGKSPAKLYENNADTPTSLYESGFWQWLWLEDKIVSGVLHPNSDQFNSIQEKLIERFRSMGEIYPEQLLHFSCCRDTEEDRGTVQYLEDCAQEAGLFTEFVYIEDIGLGEIELGDDSGRCIPAFTDTDDQVIDWMFKLYPWEFMLREDFGGYFSKAQTSWIEPPWKALLSNKALMPLLWQLFPNHPNLLPCFFDEKQAAQHLNSYVKKPIFAREGANVSVFENGEMTYHSDGPYGEEGFIFQEFYPLPCFDNNYTLIGSWLIDNQPAGISVREDSTLITQDLSRYLPHIICP</sequence>
<dbReference type="SUPFAM" id="SSF56059">
    <property type="entry name" value="Glutathione synthetase ATP-binding domain-like"/>
    <property type="match status" value="1"/>
</dbReference>
<dbReference type="RefSeq" id="WP_233086690.1">
    <property type="nucleotide sequence ID" value="NZ_BAABWN010000001.1"/>
</dbReference>
<dbReference type="Proteomes" id="UP001465153">
    <property type="component" value="Unassembled WGS sequence"/>
</dbReference>
<evidence type="ECO:0000256" key="3">
    <source>
        <dbReference type="ARBA" id="ARBA00022741"/>
    </source>
</evidence>
<name>A0ABQ0A3N5_9GAMM</name>